<protein>
    <recommendedName>
        <fullName evidence="5">WG repeat-containing protein</fullName>
    </recommendedName>
</protein>
<feature type="region of interest" description="Disordered" evidence="1">
    <location>
        <begin position="16"/>
        <end position="44"/>
    </location>
</feature>
<evidence type="ECO:0008006" key="5">
    <source>
        <dbReference type="Google" id="ProtNLM"/>
    </source>
</evidence>
<dbReference type="EMBL" id="MGEA01000063">
    <property type="protein sequence ID" value="OGL73345.1"/>
    <property type="molecule type" value="Genomic_DNA"/>
</dbReference>
<gene>
    <name evidence="3" type="ORF">A3C96_00890</name>
</gene>
<dbReference type="AlphaFoldDB" id="A0A1F7U502"/>
<dbReference type="Proteomes" id="UP000177088">
    <property type="component" value="Unassembled WGS sequence"/>
</dbReference>
<evidence type="ECO:0000313" key="4">
    <source>
        <dbReference type="Proteomes" id="UP000177088"/>
    </source>
</evidence>
<proteinExistence type="predicted"/>
<accession>A0A1F7U502</accession>
<evidence type="ECO:0000256" key="1">
    <source>
        <dbReference type="SAM" id="MobiDB-lite"/>
    </source>
</evidence>
<evidence type="ECO:0000256" key="2">
    <source>
        <dbReference type="SAM" id="SignalP"/>
    </source>
</evidence>
<reference evidence="3 4" key="1">
    <citation type="journal article" date="2016" name="Nat. Commun.">
        <title>Thousands of microbial genomes shed light on interconnected biogeochemical processes in an aquifer system.</title>
        <authorList>
            <person name="Anantharaman K."/>
            <person name="Brown C.T."/>
            <person name="Hug L.A."/>
            <person name="Sharon I."/>
            <person name="Castelle C.J."/>
            <person name="Probst A.J."/>
            <person name="Thomas B.C."/>
            <person name="Singh A."/>
            <person name="Wilkins M.J."/>
            <person name="Karaoz U."/>
            <person name="Brodie E.L."/>
            <person name="Williams K.H."/>
            <person name="Hubbard S.S."/>
            <person name="Banfield J.F."/>
        </authorList>
    </citation>
    <scope>NUCLEOTIDE SEQUENCE [LARGE SCALE GENOMIC DNA]</scope>
</reference>
<feature type="compositionally biased region" description="Pro residues" evidence="1">
    <location>
        <begin position="26"/>
        <end position="36"/>
    </location>
</feature>
<dbReference type="InterPro" id="IPR032774">
    <property type="entry name" value="WG_beta_rep"/>
</dbReference>
<evidence type="ECO:0000313" key="3">
    <source>
        <dbReference type="EMBL" id="OGL73345.1"/>
    </source>
</evidence>
<sequence>MLIAAAALLVIGVSTMGADDDGVQPDPRPVTNPVPYPADDHPKVPAAEGGVRLIPGRRPEPPDGVTSALPYELCWSQTNPLKGECRPGYYPNVDGVIARLECLDEIGPESERCDGLDRDCNGIPSLKRDLRQVFAEGFAAAHDDKGHFFVTADCEEAFSGRRFQTVTSFRNGRALVRDDDGYLIITERGDDAPGRQRYRDIWPPREGFSLARQDDDFLFLTAEGLEAFPGWRFDNALDFDGGLAPVRRNGAWYFIAKDGTEAFPGKRFETASAFFGGQAWVSQNGRMFMIDRSGYEITYPESK</sequence>
<comment type="caution">
    <text evidence="3">The sequence shown here is derived from an EMBL/GenBank/DDBJ whole genome shotgun (WGS) entry which is preliminary data.</text>
</comment>
<dbReference type="Pfam" id="PF14903">
    <property type="entry name" value="WG_beta_rep"/>
    <property type="match status" value="1"/>
</dbReference>
<organism evidence="3 4">
    <name type="scientific">Candidatus Uhrbacteria bacterium RIFCSPHIGHO2_02_FULL_60_10</name>
    <dbReference type="NCBI Taxonomy" id="1802392"/>
    <lineage>
        <taxon>Bacteria</taxon>
        <taxon>Candidatus Uhriibacteriota</taxon>
    </lineage>
</organism>
<feature type="signal peptide" evidence="2">
    <location>
        <begin position="1"/>
        <end position="18"/>
    </location>
</feature>
<name>A0A1F7U502_9BACT</name>
<feature type="chain" id="PRO_5009533002" description="WG repeat-containing protein" evidence="2">
    <location>
        <begin position="19"/>
        <end position="303"/>
    </location>
</feature>
<keyword evidence="2" id="KW-0732">Signal</keyword>